<evidence type="ECO:0000256" key="2">
    <source>
        <dbReference type="ARBA" id="ARBA00023002"/>
    </source>
</evidence>
<keyword evidence="2" id="KW-0560">Oxidoreductase</keyword>
<gene>
    <name evidence="4" type="ORF">FYK34_18680</name>
</gene>
<evidence type="ECO:0000313" key="5">
    <source>
        <dbReference type="Proteomes" id="UP000322079"/>
    </source>
</evidence>
<proteinExistence type="inferred from homology"/>
<evidence type="ECO:0000256" key="1">
    <source>
        <dbReference type="ARBA" id="ARBA00006484"/>
    </source>
</evidence>
<keyword evidence="5" id="KW-1185">Reference proteome</keyword>
<evidence type="ECO:0000313" key="4">
    <source>
        <dbReference type="EMBL" id="QEL57451.1"/>
    </source>
</evidence>
<dbReference type="PROSITE" id="PS00061">
    <property type="entry name" value="ADH_SHORT"/>
    <property type="match status" value="1"/>
</dbReference>
<evidence type="ECO:0000256" key="3">
    <source>
        <dbReference type="SAM" id="MobiDB-lite"/>
    </source>
</evidence>
<feature type="region of interest" description="Disordered" evidence="3">
    <location>
        <begin position="11"/>
        <end position="60"/>
    </location>
</feature>
<dbReference type="PRINTS" id="PR00081">
    <property type="entry name" value="GDHRDH"/>
</dbReference>
<reference evidence="4 5" key="1">
    <citation type="submission" date="2019-08" db="EMBL/GenBank/DDBJ databases">
        <title>Chromobacterium paludis, a novel bacterium isolated from a Maryland marsh pond.</title>
        <authorList>
            <person name="Blackburn M.B."/>
            <person name="Gundersen-Rindal D.E."/>
        </authorList>
    </citation>
    <scope>NUCLEOTIDE SEQUENCE [LARGE SCALE GENOMIC DNA]</scope>
    <source>
        <strain evidence="5">IIBBL 257-1</strain>
    </source>
</reference>
<dbReference type="InterPro" id="IPR036291">
    <property type="entry name" value="NAD(P)-bd_dom_sf"/>
</dbReference>
<protein>
    <submittedName>
        <fullName evidence="4">SDR family oxidoreductase</fullName>
    </submittedName>
</protein>
<feature type="compositionally biased region" description="Basic residues" evidence="3">
    <location>
        <begin position="26"/>
        <end position="41"/>
    </location>
</feature>
<dbReference type="PANTHER" id="PTHR43477:SF1">
    <property type="entry name" value="DIHYDROANTICAPSIN 7-DEHYDROGENASE"/>
    <property type="match status" value="1"/>
</dbReference>
<accession>A0A5C1DLA4</accession>
<dbReference type="PANTHER" id="PTHR43477">
    <property type="entry name" value="DIHYDROANTICAPSIN 7-DEHYDROGENASE"/>
    <property type="match status" value="1"/>
</dbReference>
<dbReference type="InterPro" id="IPR051122">
    <property type="entry name" value="SDR_DHRS6-like"/>
</dbReference>
<dbReference type="InterPro" id="IPR002347">
    <property type="entry name" value="SDR_fam"/>
</dbReference>
<dbReference type="CDD" id="cd05233">
    <property type="entry name" value="SDR_c"/>
    <property type="match status" value="1"/>
</dbReference>
<dbReference type="InterPro" id="IPR020904">
    <property type="entry name" value="Sc_DH/Rdtase_CS"/>
</dbReference>
<name>A0A5C1DLA4_9NEIS</name>
<organism evidence="4 5">
    <name type="scientific">Chromobacterium paludis</name>
    <dbReference type="NCBI Taxonomy" id="2605945"/>
    <lineage>
        <taxon>Bacteria</taxon>
        <taxon>Pseudomonadati</taxon>
        <taxon>Pseudomonadota</taxon>
        <taxon>Betaproteobacteria</taxon>
        <taxon>Neisseriales</taxon>
        <taxon>Chromobacteriaceae</taxon>
        <taxon>Chromobacterium</taxon>
    </lineage>
</organism>
<dbReference type="AlphaFoldDB" id="A0A5C1DLA4"/>
<dbReference type="Gene3D" id="3.40.50.720">
    <property type="entry name" value="NAD(P)-binding Rossmann-like Domain"/>
    <property type="match status" value="1"/>
</dbReference>
<dbReference type="SUPFAM" id="SSF51735">
    <property type="entry name" value="NAD(P)-binding Rossmann-fold domains"/>
    <property type="match status" value="1"/>
</dbReference>
<sequence>MVDGGLDLACHETAGRGPGHTAAPGKGKRRGGRSGSRRLRRAGQAVSRARRRHAGRPLCNAAPAGGGVAMSMGAALMMDEGEAMDLQLRGKRIVVTGGSAGIGAAIVKTLAEEGAEVFCCARDGARLDAFLSALPCEWRVRGRALDARDRPALQAWLRDIGAFDGLVANVSALSGGWRESIATDMEATLALMEEAEPYLLRASSAAICYIGSVSASLPMPQAEGYGAAKAAMAHYMKSLSCRLLPAVRVNTVSPGATEFPGGLWDKLKHDAPDEYQRRLAEYPLGRFAAPEEVARVAAFLLSPAASFVSGANWYVDGGSSPLVQF</sequence>
<dbReference type="KEGG" id="chrm:FYK34_18680"/>
<dbReference type="Pfam" id="PF13561">
    <property type="entry name" value="adh_short_C2"/>
    <property type="match status" value="1"/>
</dbReference>
<dbReference type="EMBL" id="CP043473">
    <property type="protein sequence ID" value="QEL57451.1"/>
    <property type="molecule type" value="Genomic_DNA"/>
</dbReference>
<dbReference type="Proteomes" id="UP000322079">
    <property type="component" value="Chromosome"/>
</dbReference>
<comment type="similarity">
    <text evidence="1">Belongs to the short-chain dehydrogenases/reductases (SDR) family.</text>
</comment>
<dbReference type="GO" id="GO:0016491">
    <property type="term" value="F:oxidoreductase activity"/>
    <property type="evidence" value="ECO:0007669"/>
    <property type="project" value="UniProtKB-KW"/>
</dbReference>